<dbReference type="EMBL" id="JAKJXO020000014">
    <property type="protein sequence ID" value="KAL1596596.1"/>
    <property type="molecule type" value="Genomic_DNA"/>
</dbReference>
<organism evidence="3 4">
    <name type="scientific">Paraconiothyrium brasiliense</name>
    <dbReference type="NCBI Taxonomy" id="300254"/>
    <lineage>
        <taxon>Eukaryota</taxon>
        <taxon>Fungi</taxon>
        <taxon>Dikarya</taxon>
        <taxon>Ascomycota</taxon>
        <taxon>Pezizomycotina</taxon>
        <taxon>Dothideomycetes</taxon>
        <taxon>Pleosporomycetidae</taxon>
        <taxon>Pleosporales</taxon>
        <taxon>Massarineae</taxon>
        <taxon>Didymosphaeriaceae</taxon>
        <taxon>Paraconiothyrium</taxon>
    </lineage>
</organism>
<comment type="similarity">
    <text evidence="1">Belongs to the peptidase S8 family.</text>
</comment>
<comment type="caution">
    <text evidence="3">The sequence shown here is derived from an EMBL/GenBank/DDBJ whole genome shotgun (WGS) entry which is preliminary data.</text>
</comment>
<accession>A0ABR3QWR2</accession>
<sequence>MQAILFSAEVWKVKIISLSIGFRKAFSRDEEKAIVRNALKYVMDTNPGVIVFAAASNEGNRDGMLFPASEDMVFCVNSSNGDGNASEFHPPHQERHENFSILGEGVGSTCLQVNNTGTGGRPIASWAIRRGTLVATPIAASVAAIILYFGRQYAPDDHENLETRCGIKRVL</sequence>
<name>A0ABR3QWR2_9PLEO</name>
<dbReference type="Gene3D" id="3.40.50.200">
    <property type="entry name" value="Peptidase S8/S53 domain"/>
    <property type="match status" value="1"/>
</dbReference>
<protein>
    <recommendedName>
        <fullName evidence="2">Peptidase S8/S53 domain-containing protein</fullName>
    </recommendedName>
</protein>
<dbReference type="SUPFAM" id="SSF52743">
    <property type="entry name" value="Subtilisin-like"/>
    <property type="match status" value="1"/>
</dbReference>
<dbReference type="InterPro" id="IPR000209">
    <property type="entry name" value="Peptidase_S8/S53_dom"/>
</dbReference>
<dbReference type="PROSITE" id="PS51892">
    <property type="entry name" value="SUBTILASE"/>
    <property type="match status" value="1"/>
</dbReference>
<evidence type="ECO:0000256" key="1">
    <source>
        <dbReference type="PROSITE-ProRule" id="PRU01240"/>
    </source>
</evidence>
<proteinExistence type="inferred from homology"/>
<dbReference type="CDD" id="cd00306">
    <property type="entry name" value="Peptidases_S8_S53"/>
    <property type="match status" value="1"/>
</dbReference>
<gene>
    <name evidence="3" type="ORF">SLS60_009244</name>
</gene>
<dbReference type="Pfam" id="PF00082">
    <property type="entry name" value="Peptidase_S8"/>
    <property type="match status" value="1"/>
</dbReference>
<dbReference type="Proteomes" id="UP001521785">
    <property type="component" value="Unassembled WGS sequence"/>
</dbReference>
<evidence type="ECO:0000313" key="3">
    <source>
        <dbReference type="EMBL" id="KAL1596596.1"/>
    </source>
</evidence>
<dbReference type="InterPro" id="IPR036852">
    <property type="entry name" value="Peptidase_S8/S53_dom_sf"/>
</dbReference>
<comment type="caution">
    <text evidence="1">Lacks conserved residue(s) required for the propagation of feature annotation.</text>
</comment>
<evidence type="ECO:0000313" key="4">
    <source>
        <dbReference type="Proteomes" id="UP001521785"/>
    </source>
</evidence>
<reference evidence="3 4" key="1">
    <citation type="submission" date="2024-02" db="EMBL/GenBank/DDBJ databases">
        <title>De novo assembly and annotation of 12 fungi associated with fruit tree decline syndrome in Ontario, Canada.</title>
        <authorList>
            <person name="Sulman M."/>
            <person name="Ellouze W."/>
            <person name="Ilyukhin E."/>
        </authorList>
    </citation>
    <scope>NUCLEOTIDE SEQUENCE [LARGE SCALE GENOMIC DNA]</scope>
    <source>
        <strain evidence="3 4">M42-189</strain>
    </source>
</reference>
<keyword evidence="4" id="KW-1185">Reference proteome</keyword>
<feature type="domain" description="Peptidase S8/S53" evidence="2">
    <location>
        <begin position="12"/>
        <end position="149"/>
    </location>
</feature>
<evidence type="ECO:0000259" key="2">
    <source>
        <dbReference type="Pfam" id="PF00082"/>
    </source>
</evidence>